<gene>
    <name evidence="1" type="ORF">EGH21_12280</name>
</gene>
<proteinExistence type="predicted"/>
<sequence length="166" mass="16898">MFVVDTVAALPVSRPVSLGLGVALGGGLGAVVHFLRTADDVEVDDETMTVDVEESSTPAPQPADLFDGHPDPVLYYADEGHGPVVRAANEAFATTFDVPAGQLAGTPLSEAVLVTGAEAADGDRLDADGYDAVVTCETGGGAASFRLRTVATEASGYVLYTPVGDT</sequence>
<evidence type="ECO:0000313" key="2">
    <source>
        <dbReference type="Proteomes" id="UP001430377"/>
    </source>
</evidence>
<dbReference type="Proteomes" id="UP001430377">
    <property type="component" value="Unassembled WGS sequence"/>
</dbReference>
<evidence type="ECO:0000313" key="1">
    <source>
        <dbReference type="EMBL" id="MBX0323807.1"/>
    </source>
</evidence>
<keyword evidence="2" id="KW-1185">Reference proteome</keyword>
<comment type="caution">
    <text evidence="1">The sequence shown here is derived from an EMBL/GenBank/DDBJ whole genome shotgun (WGS) entry which is preliminary data.</text>
</comment>
<name>A0AAW4PRQ0_9EURY</name>
<dbReference type="EMBL" id="RKLR01000004">
    <property type="protein sequence ID" value="MBX0323807.1"/>
    <property type="molecule type" value="Genomic_DNA"/>
</dbReference>
<organism evidence="1 2">
    <name type="scientific">Haloarcula rubra</name>
    <dbReference type="NCBI Taxonomy" id="2487747"/>
    <lineage>
        <taxon>Archaea</taxon>
        <taxon>Methanobacteriati</taxon>
        <taxon>Methanobacteriota</taxon>
        <taxon>Stenosarchaea group</taxon>
        <taxon>Halobacteria</taxon>
        <taxon>Halobacteriales</taxon>
        <taxon>Haloarculaceae</taxon>
        <taxon>Haloarcula</taxon>
    </lineage>
</organism>
<evidence type="ECO:0008006" key="3">
    <source>
        <dbReference type="Google" id="ProtNLM"/>
    </source>
</evidence>
<accession>A0AAW4PRQ0</accession>
<dbReference type="AlphaFoldDB" id="A0AAW4PRQ0"/>
<protein>
    <recommendedName>
        <fullName evidence="3">PAS domain-containing protein</fullName>
    </recommendedName>
</protein>
<reference evidence="1 2" key="1">
    <citation type="submission" date="2021-06" db="EMBL/GenBank/DDBJ databases">
        <title>Halomicroarcula sp. a new haloarchaeum isolated from saline soil.</title>
        <authorList>
            <person name="Duran-Viseras A."/>
            <person name="Sanchez-Porro C."/>
            <person name="Ventosa A."/>
        </authorList>
    </citation>
    <scope>NUCLEOTIDE SEQUENCE [LARGE SCALE GENOMIC DNA]</scope>
    <source>
        <strain evidence="1 2">F13</strain>
    </source>
</reference>